<name>A0A6A3CT49_HIBSY</name>
<organism evidence="13 14">
    <name type="scientific">Hibiscus syriacus</name>
    <name type="common">Rose of Sharon</name>
    <dbReference type="NCBI Taxonomy" id="106335"/>
    <lineage>
        <taxon>Eukaryota</taxon>
        <taxon>Viridiplantae</taxon>
        <taxon>Streptophyta</taxon>
        <taxon>Embryophyta</taxon>
        <taxon>Tracheophyta</taxon>
        <taxon>Spermatophyta</taxon>
        <taxon>Magnoliopsida</taxon>
        <taxon>eudicotyledons</taxon>
        <taxon>Gunneridae</taxon>
        <taxon>Pentapetalae</taxon>
        <taxon>rosids</taxon>
        <taxon>malvids</taxon>
        <taxon>Malvales</taxon>
        <taxon>Malvaceae</taxon>
        <taxon>Malvoideae</taxon>
        <taxon>Hibiscus</taxon>
    </lineage>
</organism>
<dbReference type="EC" id="2.7.11.1" evidence="2"/>
<evidence type="ECO:0000256" key="3">
    <source>
        <dbReference type="ARBA" id="ARBA00022527"/>
    </source>
</evidence>
<keyword evidence="5" id="KW-0819">tRNA processing</keyword>
<dbReference type="Pfam" id="PF00078">
    <property type="entry name" value="RVT_1"/>
    <property type="match status" value="1"/>
</dbReference>
<evidence type="ECO:0000313" key="14">
    <source>
        <dbReference type="Proteomes" id="UP000436088"/>
    </source>
</evidence>
<comment type="catalytic activity">
    <reaction evidence="9">
        <text>L-threonyl-[protein] + ATP = O-phospho-L-threonyl-[protein] + ADP + H(+)</text>
        <dbReference type="Rhea" id="RHEA:46608"/>
        <dbReference type="Rhea" id="RHEA-COMP:11060"/>
        <dbReference type="Rhea" id="RHEA-COMP:11605"/>
        <dbReference type="ChEBI" id="CHEBI:15378"/>
        <dbReference type="ChEBI" id="CHEBI:30013"/>
        <dbReference type="ChEBI" id="CHEBI:30616"/>
        <dbReference type="ChEBI" id="CHEBI:61977"/>
        <dbReference type="ChEBI" id="CHEBI:456216"/>
        <dbReference type="EC" id="2.7.11.1"/>
    </reaction>
</comment>
<evidence type="ECO:0000256" key="4">
    <source>
        <dbReference type="ARBA" id="ARBA00022679"/>
    </source>
</evidence>
<feature type="domain" description="Protein kinase" evidence="11">
    <location>
        <begin position="11"/>
        <end position="282"/>
    </location>
</feature>
<comment type="similarity">
    <text evidence="1">Belongs to the protein kinase superfamily. BUD32 family.</text>
</comment>
<evidence type="ECO:0000256" key="2">
    <source>
        <dbReference type="ARBA" id="ARBA00012513"/>
    </source>
</evidence>
<evidence type="ECO:0000256" key="7">
    <source>
        <dbReference type="ARBA" id="ARBA00022777"/>
    </source>
</evidence>
<dbReference type="GO" id="GO:0005524">
    <property type="term" value="F:ATP binding"/>
    <property type="evidence" value="ECO:0007669"/>
    <property type="project" value="UniProtKB-KW"/>
</dbReference>
<keyword evidence="8" id="KW-0067">ATP-binding</keyword>
<dbReference type="InterPro" id="IPR008266">
    <property type="entry name" value="Tyr_kinase_AS"/>
</dbReference>
<dbReference type="PANTHER" id="PTHR12209:SF0">
    <property type="entry name" value="EKC_KEOPS COMPLEX SUBUNIT TP53RK"/>
    <property type="match status" value="1"/>
</dbReference>
<dbReference type="PROSITE" id="PS00109">
    <property type="entry name" value="PROTEIN_KINASE_TYR"/>
    <property type="match status" value="1"/>
</dbReference>
<dbReference type="GO" id="GO:0070525">
    <property type="term" value="P:tRNA threonylcarbamoyladenosine metabolic process"/>
    <property type="evidence" value="ECO:0007669"/>
    <property type="project" value="TreeGrafter"/>
</dbReference>
<protein>
    <recommendedName>
        <fullName evidence="2">non-specific serine/threonine protein kinase</fullName>
        <ecNumber evidence="2">2.7.11.1</ecNumber>
    </recommendedName>
</protein>
<dbReference type="SUPFAM" id="SSF56672">
    <property type="entry name" value="DNA/RNA polymerases"/>
    <property type="match status" value="1"/>
</dbReference>
<dbReference type="GO" id="GO:0004674">
    <property type="term" value="F:protein serine/threonine kinase activity"/>
    <property type="evidence" value="ECO:0007669"/>
    <property type="project" value="UniProtKB-KW"/>
</dbReference>
<dbReference type="NCBIfam" id="TIGR03724">
    <property type="entry name" value="arch_bud32"/>
    <property type="match status" value="1"/>
</dbReference>
<dbReference type="CDD" id="cd01650">
    <property type="entry name" value="RT_nLTR_like"/>
    <property type="match status" value="1"/>
</dbReference>
<reference evidence="13" key="1">
    <citation type="submission" date="2019-09" db="EMBL/GenBank/DDBJ databases">
        <title>Draft genome information of white flower Hibiscus syriacus.</title>
        <authorList>
            <person name="Kim Y.-M."/>
        </authorList>
    </citation>
    <scope>NUCLEOTIDE SEQUENCE [LARGE SCALE GENOMIC DNA]</scope>
    <source>
        <strain evidence="13">YM2019G1</strain>
    </source>
</reference>
<dbReference type="GO" id="GO:0000408">
    <property type="term" value="C:EKC/KEOPS complex"/>
    <property type="evidence" value="ECO:0007669"/>
    <property type="project" value="TreeGrafter"/>
</dbReference>
<evidence type="ECO:0000256" key="8">
    <source>
        <dbReference type="ARBA" id="ARBA00022840"/>
    </source>
</evidence>
<dbReference type="GO" id="GO:0005829">
    <property type="term" value="C:cytosol"/>
    <property type="evidence" value="ECO:0007669"/>
    <property type="project" value="TreeGrafter"/>
</dbReference>
<dbReference type="InterPro" id="IPR022495">
    <property type="entry name" value="Bud32"/>
</dbReference>
<comment type="catalytic activity">
    <reaction evidence="10">
        <text>L-seryl-[protein] + ATP = O-phospho-L-seryl-[protein] + ADP + H(+)</text>
        <dbReference type="Rhea" id="RHEA:17989"/>
        <dbReference type="Rhea" id="RHEA-COMP:9863"/>
        <dbReference type="Rhea" id="RHEA-COMP:11604"/>
        <dbReference type="ChEBI" id="CHEBI:15378"/>
        <dbReference type="ChEBI" id="CHEBI:29999"/>
        <dbReference type="ChEBI" id="CHEBI:30616"/>
        <dbReference type="ChEBI" id="CHEBI:83421"/>
        <dbReference type="ChEBI" id="CHEBI:456216"/>
        <dbReference type="EC" id="2.7.11.1"/>
    </reaction>
</comment>
<accession>A0A6A3CT49</accession>
<dbReference type="InterPro" id="IPR000477">
    <property type="entry name" value="RT_dom"/>
</dbReference>
<sequence>MEIYSETVSGNDALVLVKQGAEARVFESVFAGKGPSLKNVSPRNTGILLSIEARCMTKARRLGVSTPVLYSVDPVLHTLTFEYVEGPSVKDVFLGFGSNGVVQERLADIATQIGDAIGKLHDGGLVHGDLTTSNMLIRDETNKLVLIDFGLSFTSTLPEDKAVDLYVLERALISMHSSCGNVMDLILAVYKQSSKQWCSTLNKLAQVRLTSAQWLDEPPSLMDYVRSITEAIHLFRRLMEKYREKSRDLHMAFIDLEKAYDSVPRDTIWKTLETRRIPTAYIRAIRDMYCRSTTYVRTTVGDTEAFPVEIGLHQGSALSPYIFALIMDDIYCATPDGVPWCMLFADDIVLVAETKSELNSRLATWKTALEEKGLRINIEKTEYLCSNFNENQNDEDVEAGWLKWRAATGVLCDKKVPLKLKGKFYRMAIRPALLYGSECWATKKDHVRRIEAAEMRMLRWTCGKTMRDMTTNSAIRMSLGVVSVSEKLREGRLRWFGHVLRRLPSDAVRRVESITVDGARRKGRPRRKWEDCLRSDLRDLALTEDMTSDRKIWRLKTRVVE</sequence>
<dbReference type="SMART" id="SM00220">
    <property type="entry name" value="S_TKc"/>
    <property type="match status" value="1"/>
</dbReference>
<dbReference type="InterPro" id="IPR043128">
    <property type="entry name" value="Rev_trsase/Diguanyl_cyclase"/>
</dbReference>
<dbReference type="Proteomes" id="UP000436088">
    <property type="component" value="Unassembled WGS sequence"/>
</dbReference>
<comment type="caution">
    <text evidence="13">The sequence shown here is derived from an EMBL/GenBank/DDBJ whole genome shotgun (WGS) entry which is preliminary data.</text>
</comment>
<dbReference type="AlphaFoldDB" id="A0A6A3CT49"/>
<keyword evidence="14" id="KW-1185">Reference proteome</keyword>
<dbReference type="PANTHER" id="PTHR12209">
    <property type="entry name" value="NON-SPECIFIC SERINE/THREONINE PROTEIN KINASE"/>
    <property type="match status" value="1"/>
</dbReference>
<gene>
    <name evidence="13" type="ORF">F3Y22_tig00002919pilonHSYRG00341</name>
</gene>
<dbReference type="InterPro" id="IPR011009">
    <property type="entry name" value="Kinase-like_dom_sf"/>
</dbReference>
<dbReference type="InterPro" id="IPR043502">
    <property type="entry name" value="DNA/RNA_pol_sf"/>
</dbReference>
<dbReference type="Gene3D" id="1.10.510.10">
    <property type="entry name" value="Transferase(Phosphotransferase) domain 1"/>
    <property type="match status" value="1"/>
</dbReference>
<evidence type="ECO:0000256" key="9">
    <source>
        <dbReference type="ARBA" id="ARBA00047899"/>
    </source>
</evidence>
<dbReference type="GO" id="GO:0005634">
    <property type="term" value="C:nucleus"/>
    <property type="evidence" value="ECO:0007669"/>
    <property type="project" value="TreeGrafter"/>
</dbReference>
<evidence type="ECO:0000313" key="13">
    <source>
        <dbReference type="EMBL" id="KAE8730672.1"/>
    </source>
</evidence>
<keyword evidence="4" id="KW-0808">Transferase</keyword>
<evidence type="ECO:0000256" key="5">
    <source>
        <dbReference type="ARBA" id="ARBA00022694"/>
    </source>
</evidence>
<feature type="domain" description="Reverse transcriptase" evidence="12">
    <location>
        <begin position="169"/>
        <end position="406"/>
    </location>
</feature>
<dbReference type="InterPro" id="IPR000719">
    <property type="entry name" value="Prot_kinase_dom"/>
</dbReference>
<evidence type="ECO:0000256" key="1">
    <source>
        <dbReference type="ARBA" id="ARBA00010630"/>
    </source>
</evidence>
<dbReference type="SUPFAM" id="SSF56112">
    <property type="entry name" value="Protein kinase-like (PK-like)"/>
    <property type="match status" value="1"/>
</dbReference>
<keyword evidence="6" id="KW-0547">Nucleotide-binding</keyword>
<keyword evidence="7" id="KW-0418">Kinase</keyword>
<evidence type="ECO:0000259" key="12">
    <source>
        <dbReference type="PROSITE" id="PS50878"/>
    </source>
</evidence>
<dbReference type="Pfam" id="PF00069">
    <property type="entry name" value="Pkinase"/>
    <property type="match status" value="1"/>
</dbReference>
<evidence type="ECO:0000256" key="6">
    <source>
        <dbReference type="ARBA" id="ARBA00022741"/>
    </source>
</evidence>
<dbReference type="PROSITE" id="PS50011">
    <property type="entry name" value="PROTEIN_KINASE_DOM"/>
    <property type="match status" value="1"/>
</dbReference>
<dbReference type="Gene3D" id="3.30.70.270">
    <property type="match status" value="1"/>
</dbReference>
<evidence type="ECO:0000259" key="11">
    <source>
        <dbReference type="PROSITE" id="PS50011"/>
    </source>
</evidence>
<dbReference type="FunFam" id="1.10.510.10:FF:001708">
    <property type="entry name" value="Protein kinase superfamily protein"/>
    <property type="match status" value="1"/>
</dbReference>
<evidence type="ECO:0000256" key="10">
    <source>
        <dbReference type="ARBA" id="ARBA00048679"/>
    </source>
</evidence>
<dbReference type="PROSITE" id="PS50878">
    <property type="entry name" value="RT_POL"/>
    <property type="match status" value="1"/>
</dbReference>
<proteinExistence type="inferred from homology"/>
<dbReference type="EMBL" id="VEPZ02000206">
    <property type="protein sequence ID" value="KAE8730672.1"/>
    <property type="molecule type" value="Genomic_DNA"/>
</dbReference>
<keyword evidence="3" id="KW-0723">Serine/threonine-protein kinase</keyword>
<dbReference type="GO" id="GO:0008033">
    <property type="term" value="P:tRNA processing"/>
    <property type="evidence" value="ECO:0007669"/>
    <property type="project" value="UniProtKB-KW"/>
</dbReference>